<organism evidence="8 9">
    <name type="scientific">Actinacidiphila polyblastidii</name>
    <dbReference type="NCBI Taxonomy" id="3110430"/>
    <lineage>
        <taxon>Bacteria</taxon>
        <taxon>Bacillati</taxon>
        <taxon>Actinomycetota</taxon>
        <taxon>Actinomycetes</taxon>
        <taxon>Kitasatosporales</taxon>
        <taxon>Streptomycetaceae</taxon>
        <taxon>Actinacidiphila</taxon>
    </lineage>
</organism>
<reference evidence="8 9" key="1">
    <citation type="submission" date="2023-12" db="EMBL/GenBank/DDBJ databases">
        <title>Streptomyces sp. V4-01.</title>
        <authorList>
            <person name="Somphong A."/>
            <person name="Phongsopitanun W."/>
        </authorList>
    </citation>
    <scope>NUCLEOTIDE SEQUENCE [LARGE SCALE GENOMIC DNA]</scope>
    <source>
        <strain evidence="8 9">V4-01</strain>
    </source>
</reference>
<name>A0ABU7PB58_9ACTN</name>
<proteinExistence type="predicted"/>
<dbReference type="SUPFAM" id="SSF53448">
    <property type="entry name" value="Nucleotide-diphospho-sugar transferases"/>
    <property type="match status" value="1"/>
</dbReference>
<evidence type="ECO:0000256" key="1">
    <source>
        <dbReference type="ARBA" id="ARBA00004141"/>
    </source>
</evidence>
<dbReference type="PANTHER" id="PTHR43867">
    <property type="entry name" value="CELLULOSE SYNTHASE CATALYTIC SUBUNIT A [UDP-FORMING]"/>
    <property type="match status" value="1"/>
</dbReference>
<comment type="caution">
    <text evidence="8">The sequence shown here is derived from an EMBL/GenBank/DDBJ whole genome shotgun (WGS) entry which is preliminary data.</text>
</comment>
<evidence type="ECO:0000256" key="2">
    <source>
        <dbReference type="ARBA" id="ARBA00022676"/>
    </source>
</evidence>
<keyword evidence="4 7" id="KW-0812">Transmembrane</keyword>
<keyword evidence="9" id="KW-1185">Reference proteome</keyword>
<protein>
    <submittedName>
        <fullName evidence="8">Glycosyltransferase family 2 protein</fullName>
    </submittedName>
</protein>
<keyword evidence="3" id="KW-0808">Transferase</keyword>
<dbReference type="EMBL" id="JAZEWV010000009">
    <property type="protein sequence ID" value="MEE4543053.1"/>
    <property type="molecule type" value="Genomic_DNA"/>
</dbReference>
<feature type="transmembrane region" description="Helical" evidence="7">
    <location>
        <begin position="20"/>
        <end position="40"/>
    </location>
</feature>
<dbReference type="Gene3D" id="3.90.550.10">
    <property type="entry name" value="Spore Coat Polysaccharide Biosynthesis Protein SpsA, Chain A"/>
    <property type="match status" value="1"/>
</dbReference>
<dbReference type="InterPro" id="IPR029044">
    <property type="entry name" value="Nucleotide-diphossugar_trans"/>
</dbReference>
<accession>A0ABU7PB58</accession>
<evidence type="ECO:0000256" key="5">
    <source>
        <dbReference type="ARBA" id="ARBA00022989"/>
    </source>
</evidence>
<feature type="transmembrane region" description="Helical" evidence="7">
    <location>
        <begin position="341"/>
        <end position="362"/>
    </location>
</feature>
<gene>
    <name evidence="8" type="ORF">V2S66_13880</name>
</gene>
<evidence type="ECO:0000313" key="8">
    <source>
        <dbReference type="EMBL" id="MEE4543053.1"/>
    </source>
</evidence>
<evidence type="ECO:0000256" key="6">
    <source>
        <dbReference type="ARBA" id="ARBA00023136"/>
    </source>
</evidence>
<dbReference type="InterPro" id="IPR050321">
    <property type="entry name" value="Glycosyltr_2/OpgH_subfam"/>
</dbReference>
<evidence type="ECO:0000256" key="4">
    <source>
        <dbReference type="ARBA" id="ARBA00022692"/>
    </source>
</evidence>
<feature type="transmembrane region" description="Helical" evidence="7">
    <location>
        <begin position="418"/>
        <end position="438"/>
    </location>
</feature>
<keyword evidence="5 7" id="KW-1133">Transmembrane helix</keyword>
<dbReference type="RefSeq" id="WP_330795356.1">
    <property type="nucleotide sequence ID" value="NZ_JAZEWV010000009.1"/>
</dbReference>
<evidence type="ECO:0000256" key="7">
    <source>
        <dbReference type="SAM" id="Phobius"/>
    </source>
</evidence>
<feature type="transmembrane region" description="Helical" evidence="7">
    <location>
        <begin position="305"/>
        <end position="321"/>
    </location>
</feature>
<sequence length="462" mass="51962">MLLADAPDDSGLLHALSEFSAVISVLFPAYLLLLVLPLLVRRTRRPGKAEDYAWHLFVPCRDEEAVIGDTLAYLRASCPTAHLWVVDDDSEDGTGDIVRRFAIRDPGVHLVQRRRPEARQGKGEALNAAYRALCAWLPAQADRRRVIVGVFDADGRPAPGCLDFVAARRYFGRQEVGGVQIEVRMLNRTERHPNPEAGALRNFADRLLIRMQDLEFRAPVAALQHARKASRSVCLGGNGQFVRLAALDDLNAERGRPWTGRLLEDFELGMHLLLAGWINSFCAETYVEQEALYDPRRFLTQRTRWAQGVMQCFTYIVRIWRSDRIPNTGFLELSFFLAQPWLQLIGALLYPVPLMVLATSYARHPHAAAHYLASGGWIGIAAYLVMTVGQFVVWGPIYRGKCERDSGFWQSIGWGLAYPFYLLSLYVVSWRAVARIVTGRNGWAKTRRNAEGRTTGPVAKEA</sequence>
<feature type="transmembrane region" description="Helical" evidence="7">
    <location>
        <begin position="374"/>
        <end position="398"/>
    </location>
</feature>
<keyword evidence="6 7" id="KW-0472">Membrane</keyword>
<comment type="subcellular location">
    <subcellularLocation>
        <location evidence="1">Membrane</location>
        <topology evidence="1">Multi-pass membrane protein</topology>
    </subcellularLocation>
</comment>
<dbReference type="Pfam" id="PF13641">
    <property type="entry name" value="Glyco_tranf_2_3"/>
    <property type="match status" value="1"/>
</dbReference>
<dbReference type="PANTHER" id="PTHR43867:SF2">
    <property type="entry name" value="CELLULOSE SYNTHASE CATALYTIC SUBUNIT A [UDP-FORMING]"/>
    <property type="match status" value="1"/>
</dbReference>
<evidence type="ECO:0000256" key="3">
    <source>
        <dbReference type="ARBA" id="ARBA00022679"/>
    </source>
</evidence>
<dbReference type="Proteomes" id="UP001344658">
    <property type="component" value="Unassembled WGS sequence"/>
</dbReference>
<keyword evidence="2" id="KW-0328">Glycosyltransferase</keyword>
<evidence type="ECO:0000313" key="9">
    <source>
        <dbReference type="Proteomes" id="UP001344658"/>
    </source>
</evidence>